<dbReference type="eggNOG" id="COG1164">
    <property type="taxonomic scope" value="Bacteria"/>
</dbReference>
<dbReference type="SUPFAM" id="SSF55486">
    <property type="entry name" value="Metalloproteases ('zincins'), catalytic domain"/>
    <property type="match status" value="1"/>
</dbReference>
<dbReference type="PANTHER" id="PTHR34217:SF1">
    <property type="entry name" value="CARBOXYPEPTIDASE 1"/>
    <property type="match status" value="1"/>
</dbReference>
<gene>
    <name evidence="9" type="ORF">K1I37_06720</name>
</gene>
<evidence type="ECO:0000256" key="2">
    <source>
        <dbReference type="ARBA" id="ARBA00022723"/>
    </source>
</evidence>
<dbReference type="AlphaFoldDB" id="T0D126"/>
<feature type="domain" description="Oligopeptidase F N-terminal" evidence="8">
    <location>
        <begin position="113"/>
        <end position="178"/>
    </location>
</feature>
<keyword evidence="4 6" id="KW-0862">Zinc</keyword>
<reference evidence="10" key="1">
    <citation type="journal article" date="2022" name="G3 (Bethesda)">
        <title>Unveiling the complete genome sequence of Alicyclobacillus acidoterrestris DSM 3922T, a taint-producing strain.</title>
        <authorList>
            <person name="Leonardo I.C."/>
            <person name="Barreto Crespo M.T."/>
            <person name="Gaspar F.B."/>
        </authorList>
    </citation>
    <scope>NUCLEOTIDE SEQUENCE [LARGE SCALE GENOMIC DNA]</scope>
    <source>
        <strain evidence="10">DSM 3922</strain>
    </source>
</reference>
<dbReference type="GO" id="GO:0046872">
    <property type="term" value="F:metal ion binding"/>
    <property type="evidence" value="ECO:0007669"/>
    <property type="project" value="UniProtKB-UniRule"/>
</dbReference>
<dbReference type="NCBIfam" id="TIGR02290">
    <property type="entry name" value="M3_fam_3"/>
    <property type="match status" value="1"/>
</dbReference>
<dbReference type="KEGG" id="aaco:K1I37_06720"/>
<dbReference type="GO" id="GO:0004181">
    <property type="term" value="F:metallocarboxypeptidase activity"/>
    <property type="evidence" value="ECO:0007669"/>
    <property type="project" value="InterPro"/>
</dbReference>
<keyword evidence="5 6" id="KW-0482">Metalloprotease</keyword>
<evidence type="ECO:0000313" key="9">
    <source>
        <dbReference type="EMBL" id="UNO50164.1"/>
    </source>
</evidence>
<dbReference type="Pfam" id="PF01432">
    <property type="entry name" value="Peptidase_M3"/>
    <property type="match status" value="1"/>
</dbReference>
<name>T0D126_ALIAG</name>
<dbReference type="InterPro" id="IPR013647">
    <property type="entry name" value="OligopepF_N_dom"/>
</dbReference>
<dbReference type="OrthoDB" id="9769691at2"/>
<dbReference type="InterPro" id="IPR034006">
    <property type="entry name" value="M3B_PepF_2"/>
</dbReference>
<dbReference type="InterPro" id="IPR001567">
    <property type="entry name" value="Pept_M3A_M3B_dom"/>
</dbReference>
<dbReference type="Pfam" id="PF08439">
    <property type="entry name" value="Peptidase_M3_N"/>
    <property type="match status" value="1"/>
</dbReference>
<dbReference type="InterPro" id="IPR042088">
    <property type="entry name" value="OligoPept_F_C"/>
</dbReference>
<evidence type="ECO:0000256" key="1">
    <source>
        <dbReference type="ARBA" id="ARBA00022670"/>
    </source>
</evidence>
<dbReference type="InterPro" id="IPR001333">
    <property type="entry name" value="Peptidase_M32_Taq"/>
</dbReference>
<dbReference type="RefSeq" id="WP_021297511.1">
    <property type="nucleotide sequence ID" value="NZ_AURB01000156.1"/>
</dbReference>
<dbReference type="Gene3D" id="1.20.140.70">
    <property type="entry name" value="Oligopeptidase f, N-terminal domain"/>
    <property type="match status" value="1"/>
</dbReference>
<evidence type="ECO:0000259" key="8">
    <source>
        <dbReference type="Pfam" id="PF08439"/>
    </source>
</evidence>
<feature type="domain" description="Peptidase M3A/M3B catalytic" evidence="7">
    <location>
        <begin position="332"/>
        <end position="578"/>
    </location>
</feature>
<keyword evidence="10" id="KW-1185">Reference proteome</keyword>
<keyword evidence="2 6" id="KW-0479">Metal-binding</keyword>
<dbReference type="InterPro" id="IPR011977">
    <property type="entry name" value="Pept_M3B_clade3"/>
</dbReference>
<dbReference type="EMBL" id="CP080467">
    <property type="protein sequence ID" value="UNO50164.1"/>
    <property type="molecule type" value="Genomic_DNA"/>
</dbReference>
<evidence type="ECO:0000256" key="4">
    <source>
        <dbReference type="ARBA" id="ARBA00022833"/>
    </source>
</evidence>
<evidence type="ECO:0000256" key="5">
    <source>
        <dbReference type="ARBA" id="ARBA00023049"/>
    </source>
</evidence>
<dbReference type="CDD" id="cd09607">
    <property type="entry name" value="M3B_PepF"/>
    <property type="match status" value="1"/>
</dbReference>
<evidence type="ECO:0000259" key="7">
    <source>
        <dbReference type="Pfam" id="PF01432"/>
    </source>
</evidence>
<dbReference type="GO" id="GO:0004222">
    <property type="term" value="F:metalloendopeptidase activity"/>
    <property type="evidence" value="ECO:0007669"/>
    <property type="project" value="InterPro"/>
</dbReference>
<keyword evidence="3 6" id="KW-0378">Hydrolase</keyword>
<dbReference type="GO" id="GO:0006508">
    <property type="term" value="P:proteolysis"/>
    <property type="evidence" value="ECO:0007669"/>
    <property type="project" value="UniProtKB-KW"/>
</dbReference>
<accession>A0A9E6ZVX7</accession>
<comment type="similarity">
    <text evidence="6">Belongs to the peptidase M3 family.</text>
</comment>
<sequence length="604" mass="67654">MTDAHLDQTWDLDSIFPGGSASAAFLQHLDGLAEDIASFAAMTSKSTGQITSALAQAILTMQDIAAKIREAGAFVSCLNAQNVKDAAAKRLGGRLNQLRAKFNQTLTQLDALLINLPDEQFNQLLESPQVKPLTFVIRERKRRAIDKMPADKEALAATLSVDGYTAWSDLYDTIIGRMHIPFHDGKETHLLSVGQASNRLKMANRPLRESLFQQWEDSFAEQSELFASILNHLAGFRLNLYEARGWNSVLKEPLDINRMSSATLDAMWGVISDNKAPFVDFLKAKAKLLGVERPTWSDVEAPIGATHKLYTYEEARDFIVHHFHKFSPNLAEFANMCFEKRWIEAEDRPGKRPGGFCTSFPVSAQTRIFVTFSGTPSNVATLAHELGHAYHQQVMRGMPQLLTNYAMNVAETASTFAEMIVSDASVREATNPTEQLSLLEDKVGRSIAMFMNIHARFLFETRFYEARKQGLLDAQDLNRLMQEAQAEAFGGALASYHPHFWASKLHFYITGTPFYNFPYTFGYLFSTGIYARAQEEGPAFADKYVKLLRDTGSMQVEDLAKKHLGVDLTRPDFWQSAVDLATADARKFIELANQGTHEGTQEHR</sequence>
<dbReference type="Gene3D" id="1.10.1370.20">
    <property type="entry name" value="Oligoendopeptidase f, C-terminal domain"/>
    <property type="match status" value="1"/>
</dbReference>
<protein>
    <submittedName>
        <fullName evidence="9">M3 family oligoendopeptidase</fullName>
    </submittedName>
</protein>
<dbReference type="Proteomes" id="UP000829401">
    <property type="component" value="Chromosome"/>
</dbReference>
<keyword evidence="1 6" id="KW-0645">Protease</keyword>
<comment type="cofactor">
    <cofactor evidence="6">
        <name>Zn(2+)</name>
        <dbReference type="ChEBI" id="CHEBI:29105"/>
    </cofactor>
    <text evidence="6">Binds 1 zinc ion.</text>
</comment>
<accession>T0D126</accession>
<proteinExistence type="inferred from homology"/>
<dbReference type="STRING" id="1356854.N007_12270"/>
<evidence type="ECO:0000256" key="3">
    <source>
        <dbReference type="ARBA" id="ARBA00022801"/>
    </source>
</evidence>
<organism evidence="9 10">
    <name type="scientific">Alicyclobacillus acidoterrestris (strain ATCC 49025 / DSM 3922 / CIP 106132 / NCIMB 13137 / GD3B)</name>
    <dbReference type="NCBI Taxonomy" id="1356854"/>
    <lineage>
        <taxon>Bacteria</taxon>
        <taxon>Bacillati</taxon>
        <taxon>Bacillota</taxon>
        <taxon>Bacilli</taxon>
        <taxon>Bacillales</taxon>
        <taxon>Alicyclobacillaceae</taxon>
        <taxon>Alicyclobacillus</taxon>
    </lineage>
</organism>
<evidence type="ECO:0000313" key="10">
    <source>
        <dbReference type="Proteomes" id="UP000829401"/>
    </source>
</evidence>
<dbReference type="PANTHER" id="PTHR34217">
    <property type="entry name" value="METAL-DEPENDENT CARBOXYPEPTIDASE"/>
    <property type="match status" value="1"/>
</dbReference>
<evidence type="ECO:0000256" key="6">
    <source>
        <dbReference type="RuleBase" id="RU003435"/>
    </source>
</evidence>